<dbReference type="GO" id="GO:0006508">
    <property type="term" value="P:proteolysis"/>
    <property type="evidence" value="ECO:0007669"/>
    <property type="project" value="UniProtKB-KW"/>
</dbReference>
<dbReference type="Pfam" id="PF00326">
    <property type="entry name" value="Peptidase_S9"/>
    <property type="match status" value="1"/>
</dbReference>
<reference evidence="4" key="2">
    <citation type="journal article" date="2014" name="ISME J.">
        <title>Microbial stratification in low pH oxic and suboxic macroscopic growths along an acid mine drainage.</title>
        <authorList>
            <person name="Mendez-Garcia C."/>
            <person name="Mesa V."/>
            <person name="Sprenger R.R."/>
            <person name="Richter M."/>
            <person name="Diez M.S."/>
            <person name="Solano J."/>
            <person name="Bargiela R."/>
            <person name="Golyshina O.V."/>
            <person name="Manteca A."/>
            <person name="Ramos J.L."/>
            <person name="Gallego J.R."/>
            <person name="Llorente I."/>
            <person name="Martins Dos Santos V.A."/>
            <person name="Jensen O.N."/>
            <person name="Pelaez A.I."/>
            <person name="Sanchez J."/>
            <person name="Ferrer M."/>
        </authorList>
    </citation>
    <scope>NUCLEOTIDE SEQUENCE</scope>
</reference>
<protein>
    <submittedName>
        <fullName evidence="4">Dipeptidyl-peptidase IV</fullName>
    </submittedName>
</protein>
<proteinExistence type="predicted"/>
<dbReference type="InterPro" id="IPR050278">
    <property type="entry name" value="Serine_Prot_S9B/DPPIV"/>
</dbReference>
<evidence type="ECO:0000313" key="4">
    <source>
        <dbReference type="EMBL" id="EQD65233.1"/>
    </source>
</evidence>
<dbReference type="InterPro" id="IPR029058">
    <property type="entry name" value="AB_hydrolase_fold"/>
</dbReference>
<gene>
    <name evidence="4" type="ORF">B2A_01690</name>
</gene>
<evidence type="ECO:0000256" key="2">
    <source>
        <dbReference type="ARBA" id="ARBA00022801"/>
    </source>
</evidence>
<keyword evidence="1" id="KW-0645">Protease</keyword>
<sequence>MFTTDNSAATYFSHRAQTQVKFHLGRLALADQLAAVKWLKRQPWVSTGRIGIWGWSFGGYMTAYALTHAPDVWRAGIAVAPVTRWQDYDTIYTERYMGTPQQNPAGYAASSVVAAARRLADPLLLVAGTGDDNVHWQNTLQLVQALIQANRPY</sequence>
<dbReference type="PANTHER" id="PTHR11731:SF193">
    <property type="entry name" value="DIPEPTIDYL PEPTIDASE 9"/>
    <property type="match status" value="1"/>
</dbReference>
<dbReference type="PANTHER" id="PTHR11731">
    <property type="entry name" value="PROTEASE FAMILY S9B,C DIPEPTIDYL-PEPTIDASE IV-RELATED"/>
    <property type="match status" value="1"/>
</dbReference>
<dbReference type="Gene3D" id="3.40.50.1820">
    <property type="entry name" value="alpha/beta hydrolase"/>
    <property type="match status" value="1"/>
</dbReference>
<dbReference type="GO" id="GO:0008239">
    <property type="term" value="F:dipeptidyl-peptidase activity"/>
    <property type="evidence" value="ECO:0007669"/>
    <property type="project" value="TreeGrafter"/>
</dbReference>
<dbReference type="AlphaFoldDB" id="T1B9Y0"/>
<accession>T1B9Y0</accession>
<dbReference type="InterPro" id="IPR002471">
    <property type="entry name" value="Pept_S9_AS"/>
</dbReference>
<reference evidence="4" key="1">
    <citation type="submission" date="2013-08" db="EMBL/GenBank/DDBJ databases">
        <authorList>
            <person name="Mendez C."/>
            <person name="Richter M."/>
            <person name="Ferrer M."/>
            <person name="Sanchez J."/>
        </authorList>
    </citation>
    <scope>NUCLEOTIDE SEQUENCE</scope>
</reference>
<dbReference type="PROSITE" id="PS00708">
    <property type="entry name" value="PRO_ENDOPEP_SER"/>
    <property type="match status" value="1"/>
</dbReference>
<organism evidence="4">
    <name type="scientific">mine drainage metagenome</name>
    <dbReference type="NCBI Taxonomy" id="410659"/>
    <lineage>
        <taxon>unclassified sequences</taxon>
        <taxon>metagenomes</taxon>
        <taxon>ecological metagenomes</taxon>
    </lineage>
</organism>
<feature type="non-terminal residue" evidence="4">
    <location>
        <position position="153"/>
    </location>
</feature>
<dbReference type="SUPFAM" id="SSF53474">
    <property type="entry name" value="alpha/beta-Hydrolases"/>
    <property type="match status" value="1"/>
</dbReference>
<dbReference type="InterPro" id="IPR001375">
    <property type="entry name" value="Peptidase_S9_cat"/>
</dbReference>
<evidence type="ECO:0000256" key="1">
    <source>
        <dbReference type="ARBA" id="ARBA00022670"/>
    </source>
</evidence>
<evidence type="ECO:0000259" key="3">
    <source>
        <dbReference type="Pfam" id="PF00326"/>
    </source>
</evidence>
<keyword evidence="2" id="KW-0378">Hydrolase</keyword>
<comment type="caution">
    <text evidence="4">The sequence shown here is derived from an EMBL/GenBank/DDBJ whole genome shotgun (WGS) entry which is preliminary data.</text>
</comment>
<name>T1B9Y0_9ZZZZ</name>
<dbReference type="GO" id="GO:0004252">
    <property type="term" value="F:serine-type endopeptidase activity"/>
    <property type="evidence" value="ECO:0007669"/>
    <property type="project" value="InterPro"/>
</dbReference>
<dbReference type="EMBL" id="AUZZ01001215">
    <property type="protein sequence ID" value="EQD65233.1"/>
    <property type="molecule type" value="Genomic_DNA"/>
</dbReference>
<feature type="domain" description="Peptidase S9 prolyl oligopeptidase catalytic" evidence="3">
    <location>
        <begin position="16"/>
        <end position="152"/>
    </location>
</feature>